<evidence type="ECO:0000259" key="2">
    <source>
        <dbReference type="Pfam" id="PF03629"/>
    </source>
</evidence>
<dbReference type="InterPro" id="IPR052940">
    <property type="entry name" value="Carb_Esterase_6"/>
</dbReference>
<name>A0A1R3HUE3_COCAP</name>
<dbReference type="OMA" id="QLGQSNM"/>
<dbReference type="AlphaFoldDB" id="A0A1R3HUE3"/>
<dbReference type="SUPFAM" id="SSF52266">
    <property type="entry name" value="SGNH hydrolase"/>
    <property type="match status" value="2"/>
</dbReference>
<comment type="caution">
    <text evidence="3">The sequence shown here is derived from an EMBL/GenBank/DDBJ whole genome shotgun (WGS) entry which is preliminary data.</text>
</comment>
<feature type="domain" description="Sialate O-acetylesterase" evidence="2">
    <location>
        <begin position="18"/>
        <end position="241"/>
    </location>
</feature>
<dbReference type="PANTHER" id="PTHR31988">
    <property type="entry name" value="ESTERASE, PUTATIVE (DUF303)-RELATED"/>
    <property type="match status" value="1"/>
</dbReference>
<dbReference type="InterPro" id="IPR036514">
    <property type="entry name" value="SGNH_hydro_sf"/>
</dbReference>
<dbReference type="Gramene" id="OMO74015">
    <property type="protein sequence ID" value="OMO74015"/>
    <property type="gene ID" value="CCACVL1_17020"/>
</dbReference>
<evidence type="ECO:0000313" key="4">
    <source>
        <dbReference type="Proteomes" id="UP000188268"/>
    </source>
</evidence>
<proteinExistence type="predicted"/>
<reference evidence="3 4" key="1">
    <citation type="submission" date="2013-09" db="EMBL/GenBank/DDBJ databases">
        <title>Corchorus capsularis genome sequencing.</title>
        <authorList>
            <person name="Alam M."/>
            <person name="Haque M.S."/>
            <person name="Islam M.S."/>
            <person name="Emdad E.M."/>
            <person name="Islam M.M."/>
            <person name="Ahmed B."/>
            <person name="Halim A."/>
            <person name="Hossen Q.M.M."/>
            <person name="Hossain M.Z."/>
            <person name="Ahmed R."/>
            <person name="Khan M.M."/>
            <person name="Islam R."/>
            <person name="Rashid M.M."/>
            <person name="Khan S.A."/>
            <person name="Rahman M.S."/>
            <person name="Alam M."/>
        </authorList>
    </citation>
    <scope>NUCLEOTIDE SEQUENCE [LARGE SCALE GENOMIC DNA]</scope>
    <source>
        <strain evidence="4">cv. CVL-1</strain>
        <tissue evidence="3">Whole seedling</tissue>
    </source>
</reference>
<dbReference type="PANTHER" id="PTHR31988:SF19">
    <property type="entry name" value="9-O-ACETYL-N-ACETYLNEURAMINIC ACID DEACETYLASE-RELATED"/>
    <property type="match status" value="1"/>
</dbReference>
<gene>
    <name evidence="3" type="ORF">CCACVL1_17020</name>
</gene>
<accession>A0A1R3HUE3</accession>
<sequence>MKIDINNPEQDQSSSTPKHIFILSGQSNMSGRGGVKHQHWDGVVPLECQPHPSILRLSANLDWEQANEPLHFDIDTSKVCGVGPGMSFANALREQLGSECVGLVPCAVGGTAIKKWARGQKLYESMVKRSKESINKSDGKIKALLWYQGESDTSNRHDAEAYKQNMEKLIQNVREDLGLPSLPVIQVAIASGEGKYVEKVREAQLGMNLPNVVCVDAKGLTLKEDHLHLTTDAQAKLGQMLGQSNMAGRGGVTKLYQWDGVVPPECQPHPSILRLSAKLEWEPAREPLHIDIDTLKTCGVGPGMSFTNSVREILGSECIGLVPCAVGGTAIKEWARGEELYENMVKRSKESVKSKGEIKALLWYQGESDTLTQEDAEAYKGNMETLIHNVREDLGLPSLPIIQVAITSGDERFIEIVREGQFGINLPNVLCVDAKGLPLKEDNLHLTTEAQVKLGQILADAFRTLVVNAC</sequence>
<dbReference type="Gene3D" id="3.40.50.1110">
    <property type="entry name" value="SGNH hydrolase"/>
    <property type="match status" value="2"/>
</dbReference>
<dbReference type="Pfam" id="PF03629">
    <property type="entry name" value="SASA"/>
    <property type="match status" value="1"/>
</dbReference>
<dbReference type="GO" id="GO:0016787">
    <property type="term" value="F:hydrolase activity"/>
    <property type="evidence" value="ECO:0007669"/>
    <property type="project" value="UniProtKB-KW"/>
</dbReference>
<evidence type="ECO:0000313" key="3">
    <source>
        <dbReference type="EMBL" id="OMO74015.1"/>
    </source>
</evidence>
<protein>
    <recommendedName>
        <fullName evidence="2">Sialate O-acetylesterase domain-containing protein</fullName>
    </recommendedName>
</protein>
<dbReference type="InterPro" id="IPR005181">
    <property type="entry name" value="SASA"/>
</dbReference>
<keyword evidence="4" id="KW-1185">Reference proteome</keyword>
<evidence type="ECO:0000256" key="1">
    <source>
        <dbReference type="ARBA" id="ARBA00022801"/>
    </source>
</evidence>
<organism evidence="3 4">
    <name type="scientific">Corchorus capsularis</name>
    <name type="common">Jute</name>
    <dbReference type="NCBI Taxonomy" id="210143"/>
    <lineage>
        <taxon>Eukaryota</taxon>
        <taxon>Viridiplantae</taxon>
        <taxon>Streptophyta</taxon>
        <taxon>Embryophyta</taxon>
        <taxon>Tracheophyta</taxon>
        <taxon>Spermatophyta</taxon>
        <taxon>Magnoliopsida</taxon>
        <taxon>eudicotyledons</taxon>
        <taxon>Gunneridae</taxon>
        <taxon>Pentapetalae</taxon>
        <taxon>rosids</taxon>
        <taxon>malvids</taxon>
        <taxon>Malvales</taxon>
        <taxon>Malvaceae</taxon>
        <taxon>Grewioideae</taxon>
        <taxon>Apeibeae</taxon>
        <taxon>Corchorus</taxon>
    </lineage>
</organism>
<dbReference type="EMBL" id="AWWV01011144">
    <property type="protein sequence ID" value="OMO74015.1"/>
    <property type="molecule type" value="Genomic_DNA"/>
</dbReference>
<keyword evidence="1" id="KW-0378">Hydrolase</keyword>
<dbReference type="OrthoDB" id="42638at2759"/>
<dbReference type="Proteomes" id="UP000188268">
    <property type="component" value="Unassembled WGS sequence"/>
</dbReference>